<dbReference type="InterPro" id="IPR037523">
    <property type="entry name" value="VOC_core"/>
</dbReference>
<dbReference type="SUPFAM" id="SSF54593">
    <property type="entry name" value="Glyoxalase/Bleomycin resistance protein/Dihydroxybiphenyl dioxygenase"/>
    <property type="match status" value="1"/>
</dbReference>
<dbReference type="InterPro" id="IPR029068">
    <property type="entry name" value="Glyas_Bleomycin-R_OHBP_Dase"/>
</dbReference>
<name>A0A926XZM6_9BACT</name>
<organism evidence="5 6">
    <name type="scientific">Spirosoma profusum</name>
    <dbReference type="NCBI Taxonomy" id="2771354"/>
    <lineage>
        <taxon>Bacteria</taxon>
        <taxon>Pseudomonadati</taxon>
        <taxon>Bacteroidota</taxon>
        <taxon>Cytophagia</taxon>
        <taxon>Cytophagales</taxon>
        <taxon>Cytophagaceae</taxon>
        <taxon>Spirosoma</taxon>
    </lineage>
</organism>
<dbReference type="InterPro" id="IPR000335">
    <property type="entry name" value="Bleomycin-R"/>
</dbReference>
<evidence type="ECO:0000256" key="2">
    <source>
        <dbReference type="ARBA" id="ARBA00021572"/>
    </source>
</evidence>
<dbReference type="GO" id="GO:0046677">
    <property type="term" value="P:response to antibiotic"/>
    <property type="evidence" value="ECO:0007669"/>
    <property type="project" value="UniProtKB-KW"/>
</dbReference>
<evidence type="ECO:0000313" key="6">
    <source>
        <dbReference type="Proteomes" id="UP000598820"/>
    </source>
</evidence>
<dbReference type="EMBL" id="JACWZY010000007">
    <property type="protein sequence ID" value="MBD2701177.1"/>
    <property type="molecule type" value="Genomic_DNA"/>
</dbReference>
<accession>A0A926XZM6</accession>
<comment type="caution">
    <text evidence="5">The sequence shown here is derived from an EMBL/GenBank/DDBJ whole genome shotgun (WGS) entry which is preliminary data.</text>
</comment>
<reference evidence="5" key="1">
    <citation type="submission" date="2020-09" db="EMBL/GenBank/DDBJ databases">
        <authorList>
            <person name="Kim M.K."/>
        </authorList>
    </citation>
    <scope>NUCLEOTIDE SEQUENCE</scope>
    <source>
        <strain evidence="5">BT702</strain>
    </source>
</reference>
<evidence type="ECO:0000256" key="3">
    <source>
        <dbReference type="ARBA" id="ARBA00023251"/>
    </source>
</evidence>
<protein>
    <recommendedName>
        <fullName evidence="2">Bleomycin resistance protein</fullName>
    </recommendedName>
</protein>
<dbReference type="Gene3D" id="3.10.180.10">
    <property type="entry name" value="2,3-Dihydroxybiphenyl 1,2-Dioxygenase, domain 1"/>
    <property type="match status" value="1"/>
</dbReference>
<dbReference type="CDD" id="cd08349">
    <property type="entry name" value="BLMA_like"/>
    <property type="match status" value="1"/>
</dbReference>
<comment type="similarity">
    <text evidence="1">Belongs to the bleomycin resistance protein family.</text>
</comment>
<proteinExistence type="inferred from homology"/>
<evidence type="ECO:0000313" key="5">
    <source>
        <dbReference type="EMBL" id="MBD2701177.1"/>
    </source>
</evidence>
<gene>
    <name evidence="5" type="ORF">IC229_11060</name>
</gene>
<sequence>MKLIPLFKCRDMPEAVTFYTRILDFSVKYPQATANDWVIDLVNGVAELQLTVLESDTLFGSVANIRVLDVDALFQYYVARGLDTSSKENSPVHQGPIDQSWGTREFYVTDSDGNTLRFCQPITT</sequence>
<dbReference type="PROSITE" id="PS51819">
    <property type="entry name" value="VOC"/>
    <property type="match status" value="1"/>
</dbReference>
<evidence type="ECO:0000259" key="4">
    <source>
        <dbReference type="PROSITE" id="PS51819"/>
    </source>
</evidence>
<dbReference type="AlphaFoldDB" id="A0A926XZM6"/>
<dbReference type="RefSeq" id="WP_190887029.1">
    <property type="nucleotide sequence ID" value="NZ_JACWZY010000007.1"/>
</dbReference>
<keyword evidence="6" id="KW-1185">Reference proteome</keyword>
<keyword evidence="3" id="KW-0046">Antibiotic resistance</keyword>
<dbReference type="Proteomes" id="UP000598820">
    <property type="component" value="Unassembled WGS sequence"/>
</dbReference>
<feature type="domain" description="VOC" evidence="4">
    <location>
        <begin position="1"/>
        <end position="121"/>
    </location>
</feature>
<evidence type="ECO:0000256" key="1">
    <source>
        <dbReference type="ARBA" id="ARBA00011051"/>
    </source>
</evidence>